<dbReference type="EMBL" id="VSRR010003776">
    <property type="protein sequence ID" value="MPC37415.1"/>
    <property type="molecule type" value="Genomic_DNA"/>
</dbReference>
<comment type="caution">
    <text evidence="1">The sequence shown here is derived from an EMBL/GenBank/DDBJ whole genome shotgun (WGS) entry which is preliminary data.</text>
</comment>
<gene>
    <name evidence="1" type="ORF">E2C01_030893</name>
</gene>
<sequence>MHEHGQRRLTLVVAHYQIVQAIVSRPAALWVRAPPTEDACSTTNATTTTTITAITTSTTTTSNAINAKVVN</sequence>
<evidence type="ECO:0000313" key="2">
    <source>
        <dbReference type="Proteomes" id="UP000324222"/>
    </source>
</evidence>
<reference evidence="1 2" key="1">
    <citation type="submission" date="2019-05" db="EMBL/GenBank/DDBJ databases">
        <title>Another draft genome of Portunus trituberculatus and its Hox gene families provides insights of decapod evolution.</title>
        <authorList>
            <person name="Jeong J.-H."/>
            <person name="Song I."/>
            <person name="Kim S."/>
            <person name="Choi T."/>
            <person name="Kim D."/>
            <person name="Ryu S."/>
            <person name="Kim W."/>
        </authorList>
    </citation>
    <scope>NUCLEOTIDE SEQUENCE [LARGE SCALE GENOMIC DNA]</scope>
    <source>
        <tissue evidence="1">Muscle</tissue>
    </source>
</reference>
<keyword evidence="2" id="KW-1185">Reference proteome</keyword>
<protein>
    <submittedName>
        <fullName evidence="1">Uncharacterized protein</fullName>
    </submittedName>
</protein>
<dbReference type="AlphaFoldDB" id="A0A5B7EVE8"/>
<evidence type="ECO:0000313" key="1">
    <source>
        <dbReference type="EMBL" id="MPC37415.1"/>
    </source>
</evidence>
<proteinExistence type="predicted"/>
<dbReference type="Proteomes" id="UP000324222">
    <property type="component" value="Unassembled WGS sequence"/>
</dbReference>
<organism evidence="1 2">
    <name type="scientific">Portunus trituberculatus</name>
    <name type="common">Swimming crab</name>
    <name type="synonym">Neptunus trituberculatus</name>
    <dbReference type="NCBI Taxonomy" id="210409"/>
    <lineage>
        <taxon>Eukaryota</taxon>
        <taxon>Metazoa</taxon>
        <taxon>Ecdysozoa</taxon>
        <taxon>Arthropoda</taxon>
        <taxon>Crustacea</taxon>
        <taxon>Multicrustacea</taxon>
        <taxon>Malacostraca</taxon>
        <taxon>Eumalacostraca</taxon>
        <taxon>Eucarida</taxon>
        <taxon>Decapoda</taxon>
        <taxon>Pleocyemata</taxon>
        <taxon>Brachyura</taxon>
        <taxon>Eubrachyura</taxon>
        <taxon>Portunoidea</taxon>
        <taxon>Portunidae</taxon>
        <taxon>Portuninae</taxon>
        <taxon>Portunus</taxon>
    </lineage>
</organism>
<name>A0A5B7EVE8_PORTR</name>
<accession>A0A5B7EVE8</accession>